<feature type="compositionally biased region" description="Basic and acidic residues" evidence="1">
    <location>
        <begin position="1161"/>
        <end position="1171"/>
    </location>
</feature>
<protein>
    <recommendedName>
        <fullName evidence="2">SAM domain-containing protein</fullName>
    </recommendedName>
</protein>
<evidence type="ECO:0000256" key="1">
    <source>
        <dbReference type="SAM" id="MobiDB-lite"/>
    </source>
</evidence>
<dbReference type="InterPro" id="IPR013761">
    <property type="entry name" value="SAM/pointed_sf"/>
</dbReference>
<dbReference type="RefSeq" id="XP_027703686.1">
    <property type="nucleotide sequence ID" value="XM_027847885.1"/>
</dbReference>
<dbReference type="SMART" id="SM00454">
    <property type="entry name" value="SAM"/>
    <property type="match status" value="1"/>
</dbReference>
<gene>
    <name evidence="3" type="primary">LOC114032556</name>
</gene>
<dbReference type="PANTHER" id="PTHR16155">
    <property type="entry name" value="DED DOMAIN-CONTAINING PROTEIN"/>
    <property type="match status" value="1"/>
</dbReference>
<feature type="region of interest" description="Disordered" evidence="1">
    <location>
        <begin position="84"/>
        <end position="147"/>
    </location>
</feature>
<dbReference type="Gene3D" id="1.25.40.10">
    <property type="entry name" value="Tetratricopeptide repeat domain"/>
    <property type="match status" value="1"/>
</dbReference>
<sequence length="1579" mass="183812">MAEQLNLPENTNDWTCEDVYQWVTGKLKLNSEYGEILKKEEVNGMSLKRSVKQDLIDMGIKHGPALQIINMFKELNLECSKQTLGEKDDQKTEDQCVTKEKSRKRKRNQTDPKTDTSTKPREVCESSEAEPDKETKNYPEETKDDLPCTGQSCSTHPFDQFHKSFRYKEHDVIIQPETGLLNLIDPVHEFKALTDTEGATEKDIKMKFSNEVFRFASACMNCRTNGTIHFGVKDKPHGEIVGVKLAKEDKSTFIDHFYKKIEDYFGKNGVGEAKQCIRPPRFVEVLLKNNVTSDRFVIEVDIIPKHSICEKKYFPIKMQTCKENRWEKNTEFSLYVRDGTSSKDIYANTKQKDEHLKAFLLDLESQDESRKAAESYRPKEIKIESEGRKLVHLLTGDQDLDNSYYNWYILVVNKCHPSQIEHLDFLKEIRWFAVLEFDPESLSNGVAKAYRKTRAANLHFPYQYQNNTTSINEQIENLNLFKQPSWIFCNGRSDINMEEHQPLELSLWLKKRATKVRKLISFLTCEDIMQPEKFLVVFLLLSPVEDPKDPFIETFSTFYQELGGMDDILSISVDPQIGSQWKDLLQVRFSTTELTNRCITTLSLEQLNGTILTLKPQTESPSRFLPSNGSSIVLQKKDEDSMTALEILCENECKGTDIEKDKTKFTEFQKSQEEHFYLGGKVSWWNFFFSSENYSLPFIKRDSYQKLEEMIQSLAKSPRETCTEVINLYHHPGCGGTTLAMHVLWELKSKFRCAVLKSKTFDFEDVGTQVMTLLTYCSENQQQYLPVLLLVDDFEEQETVSDLCNHINSAIEEAYIQYETPLVIILNCMRSQRPEKDAKNPDSVAVINKLSDKEKRVFDSKFKEIEKKHQNCRDFYSFMIMKENFNRKYIEDVVKHILKGLNVDSKEAQLISFLSLLNSYISDSDISVVQCEKFLGLTKQREYWSRRCLEDKMGNYSTILIRTKAVDCGRYEGVRIIHPLIASRCLEELKLTSEIAKSDIALKLLRENEFYQPGIRRDKFVRTVQMLLLRRQKEYSNPRKDTNTLFSPFIVDIQKEEGNDQVQKVLGEGTIRFEHYALIYQALARHFYINENNFDEAINWAEKAKKRSPGNSFVSDTLGQVYKNQLIFHKDKIQQERIVSPQELEDLLTIAVKASGAFRESQQHNENRDNEIGQYPKSKRKGGMYNTSCYLGEIEVCIQIIQLLEKVPLLEGRNKSSREVIVQLLCGRNDLLDLSIQQNEYYPVIKKHILYLRALQCRLKITFETLQDYFALLKVRDSEREILEEKNQVKMKVLLRQYVSIFLNSETMHSVVTSSGKSVPEMICWRELEASNAVRFSGLLKYLTENQKNAVKMETIVSKYKLLVEKENSTQIREKQNFILSNIILKCLKPNSKFIESLDKLKEMLQGVLQQVGLHYSHPDPYFLATLLFWPENQQLDQNSRQIGKYISSLRRSFKEKYGQMCRAKQPFIPFYLGRGRGLNQFIHRERIEQCFQNESDLRALWKHGDVWRKEKVKDLLLRLNGRVENDLVYVDHGTKENLEIPVQPAFLGQLRRGRSMERVSFYLGFSTGGPIAYDIKII</sequence>
<dbReference type="GO" id="GO:0005737">
    <property type="term" value="C:cytoplasm"/>
    <property type="evidence" value="ECO:0007669"/>
    <property type="project" value="TreeGrafter"/>
</dbReference>
<dbReference type="GeneTree" id="ENSGT00390000013973"/>
<feature type="region of interest" description="Disordered" evidence="1">
    <location>
        <begin position="1159"/>
        <end position="1179"/>
    </location>
</feature>
<accession>A0A4X2M7J4</accession>
<dbReference type="STRING" id="29139.ENSVURP00010029522"/>
<evidence type="ECO:0000313" key="3">
    <source>
        <dbReference type="Ensembl" id="ENSVURP00010029522.1"/>
    </source>
</evidence>
<dbReference type="Pfam" id="PF00536">
    <property type="entry name" value="SAM_1"/>
    <property type="match status" value="1"/>
</dbReference>
<proteinExistence type="predicted"/>
<organism evidence="3 4">
    <name type="scientific">Vombatus ursinus</name>
    <name type="common">Common wombat</name>
    <dbReference type="NCBI Taxonomy" id="29139"/>
    <lineage>
        <taxon>Eukaryota</taxon>
        <taxon>Metazoa</taxon>
        <taxon>Chordata</taxon>
        <taxon>Craniata</taxon>
        <taxon>Vertebrata</taxon>
        <taxon>Euteleostomi</taxon>
        <taxon>Mammalia</taxon>
        <taxon>Metatheria</taxon>
        <taxon>Diprotodontia</taxon>
        <taxon>Vombatidae</taxon>
        <taxon>Vombatus</taxon>
    </lineage>
</organism>
<dbReference type="InterPro" id="IPR001660">
    <property type="entry name" value="SAM"/>
</dbReference>
<dbReference type="Gene3D" id="1.10.150.50">
    <property type="entry name" value="Transcription Factor, Ets-1"/>
    <property type="match status" value="1"/>
</dbReference>
<keyword evidence="4" id="KW-1185">Reference proteome</keyword>
<dbReference type="OMA" id="DEENQWK"/>
<feature type="compositionally biased region" description="Basic and acidic residues" evidence="1">
    <location>
        <begin position="108"/>
        <end position="146"/>
    </location>
</feature>
<name>A0A4X2M7J4_VOMUR</name>
<dbReference type="OrthoDB" id="2337140at2759"/>
<feature type="compositionally biased region" description="Basic and acidic residues" evidence="1">
    <location>
        <begin position="84"/>
        <end position="100"/>
    </location>
</feature>
<reference evidence="4" key="1">
    <citation type="submission" date="2018-12" db="EMBL/GenBank/DDBJ databases">
        <authorList>
            <person name="Yazar S."/>
        </authorList>
    </citation>
    <scope>NUCLEOTIDE SEQUENCE [LARGE SCALE GENOMIC DNA]</scope>
</reference>
<dbReference type="PANTHER" id="PTHR16155:SF18">
    <property type="entry name" value="STERILE ALPHA MOTIF DOMAIN-CONTAINING PROTEIN 9-LIKE"/>
    <property type="match status" value="1"/>
</dbReference>
<evidence type="ECO:0000259" key="2">
    <source>
        <dbReference type="SMART" id="SM00454"/>
    </source>
</evidence>
<reference evidence="3" key="2">
    <citation type="submission" date="2025-08" db="UniProtKB">
        <authorList>
            <consortium name="Ensembl"/>
        </authorList>
    </citation>
    <scope>IDENTIFICATION</scope>
</reference>
<dbReference type="GeneID" id="114032556"/>
<reference evidence="3" key="3">
    <citation type="submission" date="2025-09" db="UniProtKB">
        <authorList>
            <consortium name="Ensembl"/>
        </authorList>
    </citation>
    <scope>IDENTIFICATION</scope>
</reference>
<feature type="domain" description="SAM" evidence="2">
    <location>
        <begin position="11"/>
        <end position="78"/>
    </location>
</feature>
<dbReference type="Proteomes" id="UP000314987">
    <property type="component" value="Unassembled WGS sequence"/>
</dbReference>
<evidence type="ECO:0000313" key="4">
    <source>
        <dbReference type="Proteomes" id="UP000314987"/>
    </source>
</evidence>
<dbReference type="InterPro" id="IPR011990">
    <property type="entry name" value="TPR-like_helical_dom_sf"/>
</dbReference>
<dbReference type="SUPFAM" id="SSF47769">
    <property type="entry name" value="SAM/Pointed domain"/>
    <property type="match status" value="1"/>
</dbReference>
<dbReference type="Ensembl" id="ENSVURT00010033627.1">
    <property type="protein sequence ID" value="ENSVURP00010029522.1"/>
    <property type="gene ID" value="ENSVURG00010022581.1"/>
</dbReference>